<proteinExistence type="predicted"/>
<comment type="caution">
    <text evidence="1">The sequence shown here is derived from an EMBL/GenBank/DDBJ whole genome shotgun (WGS) entry which is preliminary data.</text>
</comment>
<sequence length="66" mass="7128">MRRVPRFARVGSGAVVREVGDGGVPVAVPFFPARTVRARGKVPERVAFFRGAEEANAVNVCHHGTR</sequence>
<protein>
    <submittedName>
        <fullName evidence="1">Uncharacterized protein</fullName>
    </submittedName>
</protein>
<accession>A0A543NHP7</accession>
<dbReference type="AlphaFoldDB" id="A0A543NHP7"/>
<dbReference type="EMBL" id="VFQC01000001">
    <property type="protein sequence ID" value="TQN31365.1"/>
    <property type="molecule type" value="Genomic_DNA"/>
</dbReference>
<organism evidence="1 2">
    <name type="scientific">Haloactinospora alba</name>
    <dbReference type="NCBI Taxonomy" id="405555"/>
    <lineage>
        <taxon>Bacteria</taxon>
        <taxon>Bacillati</taxon>
        <taxon>Actinomycetota</taxon>
        <taxon>Actinomycetes</taxon>
        <taxon>Streptosporangiales</taxon>
        <taxon>Nocardiopsidaceae</taxon>
        <taxon>Haloactinospora</taxon>
    </lineage>
</organism>
<reference evidence="1 2" key="1">
    <citation type="submission" date="2019-06" db="EMBL/GenBank/DDBJ databases">
        <title>Sequencing the genomes of 1000 actinobacteria strains.</title>
        <authorList>
            <person name="Klenk H.-P."/>
        </authorList>
    </citation>
    <scope>NUCLEOTIDE SEQUENCE [LARGE SCALE GENOMIC DNA]</scope>
    <source>
        <strain evidence="1 2">DSM 45015</strain>
    </source>
</reference>
<gene>
    <name evidence="1" type="ORF">FHX37_1266</name>
</gene>
<dbReference type="Proteomes" id="UP000317422">
    <property type="component" value="Unassembled WGS sequence"/>
</dbReference>
<evidence type="ECO:0000313" key="2">
    <source>
        <dbReference type="Proteomes" id="UP000317422"/>
    </source>
</evidence>
<keyword evidence="2" id="KW-1185">Reference proteome</keyword>
<name>A0A543NHP7_9ACTN</name>
<evidence type="ECO:0000313" key="1">
    <source>
        <dbReference type="EMBL" id="TQN31365.1"/>
    </source>
</evidence>